<evidence type="ECO:0000313" key="8">
    <source>
        <dbReference type="Proteomes" id="UP001365542"/>
    </source>
</evidence>
<dbReference type="Proteomes" id="UP001365542">
    <property type="component" value="Unassembled WGS sequence"/>
</dbReference>
<dbReference type="GO" id="GO:0006508">
    <property type="term" value="P:proteolysis"/>
    <property type="evidence" value="ECO:0007669"/>
    <property type="project" value="UniProtKB-KW"/>
</dbReference>
<evidence type="ECO:0000313" key="7">
    <source>
        <dbReference type="EMBL" id="KAK6533722.1"/>
    </source>
</evidence>
<dbReference type="Pfam" id="PF00450">
    <property type="entry name" value="Peptidase_S10"/>
    <property type="match status" value="1"/>
</dbReference>
<dbReference type="Gene3D" id="3.40.50.1820">
    <property type="entry name" value="alpha/beta hydrolase"/>
    <property type="match status" value="1"/>
</dbReference>
<dbReference type="InterPro" id="IPR018202">
    <property type="entry name" value="Ser_caboxypep_ser_AS"/>
</dbReference>
<evidence type="ECO:0000256" key="6">
    <source>
        <dbReference type="RuleBase" id="RU361156"/>
    </source>
</evidence>
<dbReference type="InterPro" id="IPR001563">
    <property type="entry name" value="Peptidase_S10"/>
</dbReference>
<dbReference type="InterPro" id="IPR029058">
    <property type="entry name" value="AB_hydrolase_fold"/>
</dbReference>
<feature type="chain" id="PRO_5043086483" description="Carboxypeptidase" evidence="6">
    <location>
        <begin position="21"/>
        <end position="519"/>
    </location>
</feature>
<name>A0AAV9X2V3_9PEZI</name>
<evidence type="ECO:0000256" key="2">
    <source>
        <dbReference type="ARBA" id="ARBA00022645"/>
    </source>
</evidence>
<accession>A0AAV9X2V3</accession>
<dbReference type="PANTHER" id="PTHR11802">
    <property type="entry name" value="SERINE PROTEASE FAMILY S10 SERINE CARBOXYPEPTIDASE"/>
    <property type="match status" value="1"/>
</dbReference>
<keyword evidence="5" id="KW-0325">Glycoprotein</keyword>
<feature type="signal peptide" evidence="6">
    <location>
        <begin position="1"/>
        <end position="20"/>
    </location>
</feature>
<dbReference type="GO" id="GO:0004185">
    <property type="term" value="F:serine-type carboxypeptidase activity"/>
    <property type="evidence" value="ECO:0007669"/>
    <property type="project" value="UniProtKB-UniRule"/>
</dbReference>
<organism evidence="7 8">
    <name type="scientific">Orbilia ellipsospora</name>
    <dbReference type="NCBI Taxonomy" id="2528407"/>
    <lineage>
        <taxon>Eukaryota</taxon>
        <taxon>Fungi</taxon>
        <taxon>Dikarya</taxon>
        <taxon>Ascomycota</taxon>
        <taxon>Pezizomycotina</taxon>
        <taxon>Orbiliomycetes</taxon>
        <taxon>Orbiliales</taxon>
        <taxon>Orbiliaceae</taxon>
        <taxon>Orbilia</taxon>
    </lineage>
</organism>
<sequence length="519" mass="57654">MRSTALSFLTGLLFSTAALAAPAWDRSPQNIEKMRSEKHAAALNRLGGQAVSNAYDTKHTKYYNKDTKQYWVNGTTGAIPDVYFDVPESFAGLMPISAAKNETRQLYFWFFPTLGGKDTEDDLVIWLNGGPGCSSLEGLMQENGPFTWKAGTYLPVKNKYTWANLSNIVWVEQPVGTGFTQGEPNIRNEEDMAVQFLGFFQNFVNTFKLQNKRIWITGESYAGMYVPYIADAMYKKKDTKNFNLKGILVYDPSIAGDLITEEIPAVPFMLKNQAIFNLPDSTVANLTAQHQKCGYDKVYQAGLTFPPKGKLDMSGVVRSRDCHLWESIWNAANVINPCFNIYHITDTCPVPWDVLGVAGDFAGQPKGAKTYFTRPEVQKAIHAPIMPDWSECSEKDVFPTGDGSPAPAPAGVLSRVIESSQRTIIAHGLHDYILLAEGSLMALNNMTWGGVQGFTQRPASTFYVPYEGQGDMGVWREERGLTFIEIKASGHMVPEYQPGAAYRHLEYLLGKVTDLSSTK</sequence>
<keyword evidence="6" id="KW-0732">Signal</keyword>
<evidence type="ECO:0000256" key="1">
    <source>
        <dbReference type="ARBA" id="ARBA00009431"/>
    </source>
</evidence>
<proteinExistence type="inferred from homology"/>
<keyword evidence="8" id="KW-1185">Reference proteome</keyword>
<dbReference type="PROSITE" id="PS00131">
    <property type="entry name" value="CARBOXYPEPT_SER_SER"/>
    <property type="match status" value="1"/>
</dbReference>
<gene>
    <name evidence="7" type="ORF">TWF694_002653</name>
</gene>
<dbReference type="EMBL" id="JAVHJO010000011">
    <property type="protein sequence ID" value="KAK6533722.1"/>
    <property type="molecule type" value="Genomic_DNA"/>
</dbReference>
<dbReference type="EC" id="3.4.16.-" evidence="6"/>
<keyword evidence="3 6" id="KW-0645">Protease</keyword>
<dbReference type="PANTHER" id="PTHR11802:SF479">
    <property type="entry name" value="CARBOXYPEPTIDASE"/>
    <property type="match status" value="1"/>
</dbReference>
<reference evidence="7 8" key="1">
    <citation type="submission" date="2019-10" db="EMBL/GenBank/DDBJ databases">
        <authorList>
            <person name="Palmer J.M."/>
        </authorList>
    </citation>
    <scope>NUCLEOTIDE SEQUENCE [LARGE SCALE GENOMIC DNA]</scope>
    <source>
        <strain evidence="7 8">TWF694</strain>
    </source>
</reference>
<evidence type="ECO:0000256" key="4">
    <source>
        <dbReference type="ARBA" id="ARBA00022801"/>
    </source>
</evidence>
<protein>
    <recommendedName>
        <fullName evidence="6">Carboxypeptidase</fullName>
        <ecNumber evidence="6">3.4.16.-</ecNumber>
    </recommendedName>
</protein>
<comment type="similarity">
    <text evidence="1 6">Belongs to the peptidase S10 family.</text>
</comment>
<evidence type="ECO:0000256" key="3">
    <source>
        <dbReference type="ARBA" id="ARBA00022670"/>
    </source>
</evidence>
<keyword evidence="4 6" id="KW-0378">Hydrolase</keyword>
<comment type="caution">
    <text evidence="7">The sequence shown here is derived from an EMBL/GenBank/DDBJ whole genome shotgun (WGS) entry which is preliminary data.</text>
</comment>
<evidence type="ECO:0000256" key="5">
    <source>
        <dbReference type="ARBA" id="ARBA00023180"/>
    </source>
</evidence>
<dbReference type="SUPFAM" id="SSF53474">
    <property type="entry name" value="alpha/beta-Hydrolases"/>
    <property type="match status" value="1"/>
</dbReference>
<keyword evidence="2 6" id="KW-0121">Carboxypeptidase</keyword>
<dbReference type="AlphaFoldDB" id="A0AAV9X2V3"/>
<dbReference type="PRINTS" id="PR00724">
    <property type="entry name" value="CRBOXYPTASEC"/>
</dbReference>